<evidence type="ECO:0000313" key="2">
    <source>
        <dbReference type="EMBL" id="KAK3102359.1"/>
    </source>
</evidence>
<dbReference type="EMBL" id="VSWD01000005">
    <property type="protein sequence ID" value="KAK3102359.1"/>
    <property type="molecule type" value="Genomic_DNA"/>
</dbReference>
<accession>A0AA89C605</accession>
<protein>
    <recommendedName>
        <fullName evidence="4">Protein SSUH2 homolog</fullName>
    </recommendedName>
</protein>
<feature type="compositionally biased region" description="Gly residues" evidence="1">
    <location>
        <begin position="73"/>
        <end position="85"/>
    </location>
</feature>
<dbReference type="SUPFAM" id="SSF57938">
    <property type="entry name" value="DnaJ/Hsp40 cysteine-rich domain"/>
    <property type="match status" value="1"/>
</dbReference>
<reference evidence="2" key="1">
    <citation type="submission" date="2019-08" db="EMBL/GenBank/DDBJ databases">
        <title>The improved chromosome-level genome for the pearl oyster Pinctada fucata martensii using PacBio sequencing and Hi-C.</title>
        <authorList>
            <person name="Zheng Z."/>
        </authorList>
    </citation>
    <scope>NUCLEOTIDE SEQUENCE</scope>
    <source>
        <strain evidence="2">ZZ-2019</strain>
        <tissue evidence="2">Adductor muscle</tissue>
    </source>
</reference>
<organism evidence="2 3">
    <name type="scientific">Pinctada imbricata</name>
    <name type="common">Atlantic pearl-oyster</name>
    <name type="synonym">Pinctada martensii</name>
    <dbReference type="NCBI Taxonomy" id="66713"/>
    <lineage>
        <taxon>Eukaryota</taxon>
        <taxon>Metazoa</taxon>
        <taxon>Spiralia</taxon>
        <taxon>Lophotrochozoa</taxon>
        <taxon>Mollusca</taxon>
        <taxon>Bivalvia</taxon>
        <taxon>Autobranchia</taxon>
        <taxon>Pteriomorphia</taxon>
        <taxon>Pterioida</taxon>
        <taxon>Pterioidea</taxon>
        <taxon>Pteriidae</taxon>
        <taxon>Pinctada</taxon>
    </lineage>
</organism>
<name>A0AA89C605_PINIB</name>
<comment type="caution">
    <text evidence="2">The sequence shown here is derived from an EMBL/GenBank/DDBJ whole genome shotgun (WGS) entry which is preliminary data.</text>
</comment>
<gene>
    <name evidence="2" type="ORF">FSP39_010777</name>
</gene>
<dbReference type="PANTHER" id="PTHR48465:SF1">
    <property type="entry name" value="PROTEIN SSUH2 HOMOLOG"/>
    <property type="match status" value="1"/>
</dbReference>
<dbReference type="PANTHER" id="PTHR48465">
    <property type="entry name" value="PROTEIN SSUH2 HOMOLOG"/>
    <property type="match status" value="1"/>
</dbReference>
<dbReference type="InterPro" id="IPR036410">
    <property type="entry name" value="HSP_DnaJ_Cys-rich_dom_sf"/>
</dbReference>
<evidence type="ECO:0000313" key="3">
    <source>
        <dbReference type="Proteomes" id="UP001186944"/>
    </source>
</evidence>
<feature type="compositionally biased region" description="Gly residues" evidence="1">
    <location>
        <begin position="131"/>
        <end position="143"/>
    </location>
</feature>
<feature type="compositionally biased region" description="Low complexity" evidence="1">
    <location>
        <begin position="90"/>
        <end position="101"/>
    </location>
</feature>
<dbReference type="AlphaFoldDB" id="A0AA89C605"/>
<feature type="compositionally biased region" description="Low complexity" evidence="1">
    <location>
        <begin position="42"/>
        <end position="66"/>
    </location>
</feature>
<feature type="compositionally biased region" description="Basic residues" evidence="1">
    <location>
        <begin position="1"/>
        <end position="17"/>
    </location>
</feature>
<proteinExistence type="predicted"/>
<feature type="compositionally biased region" description="Gly residues" evidence="1">
    <location>
        <begin position="102"/>
        <end position="123"/>
    </location>
</feature>
<feature type="region of interest" description="Disordered" evidence="1">
    <location>
        <begin position="1"/>
        <end position="178"/>
    </location>
</feature>
<keyword evidence="3" id="KW-1185">Reference proteome</keyword>
<dbReference type="InterPro" id="IPR052789">
    <property type="entry name" value="SSUH2_homolog"/>
</dbReference>
<evidence type="ECO:0008006" key="4">
    <source>
        <dbReference type="Google" id="ProtNLM"/>
    </source>
</evidence>
<sequence length="527" mass="57218">MEHQKHHKNIKHKRPHIKQLDQLANSADLKRPSATAGRARQAGSSYGGQYPPSQGYPGPQQPGYSGAPPPAGGYPGGAPQTGGYPGGPPQSGYQGGAPPAGAYGGAPQTGGYPGGPTPAGGYPGGPPPAGGYQGGAPPGGGGQPDPKVPQYSGEMPGEDVIEDPNAPTSSQTASAPPLEKMDTIAGYNNVGIDTSGFLPPPSYDDAMKQGPPPERQNIQNVPSIDEKEAREALLSYVAENCCYGKGAAEDLKYLDLQSSSAFHYTLETFGEGRMTAWAYEPYTGQPIDGPQNGVAPAPWDIHAQPASLFTNSKQHFEVPHTASVKPCHTCFAMGYVRCDRCLGRGRVRCHSCHGSGHVSRYRDGHHHHESCHWCHGSGRRQCSGCWGRGMVSCPTCNTYRSLKCYIKLTVTWTNHIKDHIVERTPLPDHLIRNVSGQTAFEETFPRVYPINHFPDREINEASNRIIATEQFPNEKLLMQRHRVRIVPVTQCLYKWKDKELDYFVYGFEHKVYAPTYPQTCCCGCILL</sequence>
<evidence type="ECO:0000256" key="1">
    <source>
        <dbReference type="SAM" id="MobiDB-lite"/>
    </source>
</evidence>
<dbReference type="Proteomes" id="UP001186944">
    <property type="component" value="Unassembled WGS sequence"/>
</dbReference>